<accession>A0A1E5PHG8</accession>
<dbReference type="RefSeq" id="WP_069931492.1">
    <property type="nucleotide sequence ID" value="NZ_MEHI01000006.1"/>
</dbReference>
<comment type="caution">
    <text evidence="2">The sequence shown here is derived from an EMBL/GenBank/DDBJ whole genome shotgun (WGS) entry which is preliminary data.</text>
</comment>
<organism evidence="2 3">
    <name type="scientific">Streptomyces agglomeratus</name>
    <dbReference type="NCBI Taxonomy" id="285458"/>
    <lineage>
        <taxon>Bacteria</taxon>
        <taxon>Bacillati</taxon>
        <taxon>Actinomycetota</taxon>
        <taxon>Actinomycetes</taxon>
        <taxon>Kitasatosporales</taxon>
        <taxon>Streptomycetaceae</taxon>
        <taxon>Streptomyces</taxon>
    </lineage>
</organism>
<gene>
    <name evidence="2" type="ORF">AS594_35590</name>
</gene>
<dbReference type="OrthoDB" id="4275697at2"/>
<dbReference type="Proteomes" id="UP000095759">
    <property type="component" value="Unassembled WGS sequence"/>
</dbReference>
<proteinExistence type="predicted"/>
<keyword evidence="1" id="KW-0732">Signal</keyword>
<evidence type="ECO:0000256" key="1">
    <source>
        <dbReference type="SAM" id="SignalP"/>
    </source>
</evidence>
<evidence type="ECO:0000313" key="2">
    <source>
        <dbReference type="EMBL" id="OEJ28956.1"/>
    </source>
</evidence>
<keyword evidence="3" id="KW-1185">Reference proteome</keyword>
<feature type="signal peptide" evidence="1">
    <location>
        <begin position="1"/>
        <end position="20"/>
    </location>
</feature>
<evidence type="ECO:0000313" key="3">
    <source>
        <dbReference type="Proteomes" id="UP000095759"/>
    </source>
</evidence>
<reference evidence="2 3" key="1">
    <citation type="submission" date="2016-08" db="EMBL/GenBank/DDBJ databases">
        <title>Complete genome sequence of Streptomyces agglomeratus strain 6-3-2, a novel anti-MRSA actinomycete isolated from Wuli of Tebit, China.</title>
        <authorList>
            <person name="Chen X."/>
        </authorList>
    </citation>
    <scope>NUCLEOTIDE SEQUENCE [LARGE SCALE GENOMIC DNA]</scope>
    <source>
        <strain evidence="2 3">6-3-2</strain>
    </source>
</reference>
<sequence>MRKLARFTATAGLAVSLVGAALAPAAAQQQTASSPHSYTCSNQGGGPNHTVNCSGLITVNNVLNGTTVNVGDINVLSGTQLDDLEVALVNVADNNVNLPVTVQLANLEAATISTYLTNFGITVLPVKVNICAGSICV</sequence>
<name>A0A1E5PHG8_9ACTN</name>
<dbReference type="EMBL" id="MEHJ01000001">
    <property type="protein sequence ID" value="OEJ28956.1"/>
    <property type="molecule type" value="Genomic_DNA"/>
</dbReference>
<feature type="chain" id="PRO_5039032844" evidence="1">
    <location>
        <begin position="21"/>
        <end position="137"/>
    </location>
</feature>
<dbReference type="AlphaFoldDB" id="A0A1E5PHG8"/>
<protein>
    <submittedName>
        <fullName evidence="2">Preprotein translocase subunit TatB</fullName>
    </submittedName>
</protein>